<dbReference type="InterPro" id="IPR006162">
    <property type="entry name" value="Ppantetheine_attach_site"/>
</dbReference>
<gene>
    <name evidence="4" type="ORF">C5F44_07360</name>
</gene>
<evidence type="ECO:0000259" key="3">
    <source>
        <dbReference type="PROSITE" id="PS50075"/>
    </source>
</evidence>
<keyword evidence="2" id="KW-0597">Phosphoprotein</keyword>
<proteinExistence type="predicted"/>
<name>A0A2T4JB03_FUSBL</name>
<feature type="domain" description="Carrier" evidence="3">
    <location>
        <begin position="2"/>
        <end position="82"/>
    </location>
</feature>
<evidence type="ECO:0000256" key="1">
    <source>
        <dbReference type="ARBA" id="ARBA00022450"/>
    </source>
</evidence>
<protein>
    <submittedName>
        <fullName evidence="4">Phosphopantetheine-binding protein</fullName>
    </submittedName>
</protein>
<dbReference type="AlphaFoldDB" id="A0A2T4JB03"/>
<accession>A0A2T4JB03</accession>
<sequence>MQDIAPRVIEILATQALLDPSEIGPEATIESLGLDSLGLVEAIFAIEEAFDIQVPFNPNEPGQGGFDTTSVASIVAAVQGLVAGKAA</sequence>
<dbReference type="Proteomes" id="UP000241362">
    <property type="component" value="Unassembled WGS sequence"/>
</dbReference>
<reference evidence="4 5" key="1">
    <citation type="submission" date="2018-03" db="EMBL/GenBank/DDBJ databases">
        <title>Rhodobacter blasticus.</title>
        <authorList>
            <person name="Meyer T.E."/>
            <person name="Miller S."/>
            <person name="Lodha T."/>
            <person name="Gandham S."/>
            <person name="Chintalapati S."/>
            <person name="Chintalapati V.R."/>
        </authorList>
    </citation>
    <scope>NUCLEOTIDE SEQUENCE [LARGE SCALE GENOMIC DNA]</scope>
    <source>
        <strain evidence="4 5">DSM 2131</strain>
    </source>
</reference>
<organism evidence="4 5">
    <name type="scientific">Fuscovulum blasticum DSM 2131</name>
    <dbReference type="NCBI Taxonomy" id="1188250"/>
    <lineage>
        <taxon>Bacteria</taxon>
        <taxon>Pseudomonadati</taxon>
        <taxon>Pseudomonadota</taxon>
        <taxon>Alphaproteobacteria</taxon>
        <taxon>Rhodobacterales</taxon>
        <taxon>Paracoccaceae</taxon>
        <taxon>Pseudogemmobacter</taxon>
    </lineage>
</organism>
<evidence type="ECO:0000313" key="5">
    <source>
        <dbReference type="Proteomes" id="UP000241362"/>
    </source>
</evidence>
<dbReference type="EMBL" id="PZKE01000005">
    <property type="protein sequence ID" value="PTE15085.1"/>
    <property type="molecule type" value="Genomic_DNA"/>
</dbReference>
<dbReference type="RefSeq" id="WP_107672859.1">
    <property type="nucleotide sequence ID" value="NZ_PZKE01000005.1"/>
</dbReference>
<evidence type="ECO:0000313" key="4">
    <source>
        <dbReference type="EMBL" id="PTE15085.1"/>
    </source>
</evidence>
<keyword evidence="1" id="KW-0596">Phosphopantetheine</keyword>
<comment type="caution">
    <text evidence="4">The sequence shown here is derived from an EMBL/GenBank/DDBJ whole genome shotgun (WGS) entry which is preliminary data.</text>
</comment>
<dbReference type="PROSITE" id="PS50075">
    <property type="entry name" value="CARRIER"/>
    <property type="match status" value="1"/>
</dbReference>
<dbReference type="Gene3D" id="1.10.1200.10">
    <property type="entry name" value="ACP-like"/>
    <property type="match status" value="1"/>
</dbReference>
<dbReference type="InterPro" id="IPR036736">
    <property type="entry name" value="ACP-like_sf"/>
</dbReference>
<dbReference type="InterPro" id="IPR009081">
    <property type="entry name" value="PP-bd_ACP"/>
</dbReference>
<dbReference type="Pfam" id="PF00550">
    <property type="entry name" value="PP-binding"/>
    <property type="match status" value="1"/>
</dbReference>
<dbReference type="SUPFAM" id="SSF47336">
    <property type="entry name" value="ACP-like"/>
    <property type="match status" value="1"/>
</dbReference>
<keyword evidence="5" id="KW-1185">Reference proteome</keyword>
<dbReference type="PROSITE" id="PS00012">
    <property type="entry name" value="PHOSPHOPANTETHEINE"/>
    <property type="match status" value="1"/>
</dbReference>
<evidence type="ECO:0000256" key="2">
    <source>
        <dbReference type="ARBA" id="ARBA00022553"/>
    </source>
</evidence>